<dbReference type="AlphaFoldDB" id="H8H2P2"/>
<evidence type="ECO:0000256" key="1">
    <source>
        <dbReference type="ARBA" id="ARBA00022491"/>
    </source>
</evidence>
<dbReference type="EMBL" id="CP002193">
    <property type="protein sequence ID" value="AFD27789.1"/>
    <property type="molecule type" value="Genomic_DNA"/>
</dbReference>
<dbReference type="GO" id="GO:0003700">
    <property type="term" value="F:DNA-binding transcription factor activity"/>
    <property type="evidence" value="ECO:0007669"/>
    <property type="project" value="TreeGrafter"/>
</dbReference>
<accession>H8H2P2</accession>
<organism evidence="7 8">
    <name type="scientific">Deinococcus gobiensis (strain DSM 21396 / JCM 16679 / CGMCC 1.7299 / I-0)</name>
    <dbReference type="NCBI Taxonomy" id="745776"/>
    <lineage>
        <taxon>Bacteria</taxon>
        <taxon>Thermotogati</taxon>
        <taxon>Deinococcota</taxon>
        <taxon>Deinococci</taxon>
        <taxon>Deinococcales</taxon>
        <taxon>Deinococcaceae</taxon>
        <taxon>Deinococcus</taxon>
    </lineage>
</organism>
<dbReference type="SUPFAM" id="SSF48498">
    <property type="entry name" value="Tetracyclin repressor-like, C-terminal domain"/>
    <property type="match status" value="1"/>
</dbReference>
<dbReference type="SUPFAM" id="SSF46689">
    <property type="entry name" value="Homeodomain-like"/>
    <property type="match status" value="1"/>
</dbReference>
<reference evidence="7 8" key="1">
    <citation type="journal article" date="2012" name="PLoS ONE">
        <title>Genome sequence and transcriptome analysis of the radioresistant bacterium Deinococcus gobiensis: insights into the extreme environmental adaptations.</title>
        <authorList>
            <person name="Yuan M."/>
            <person name="Chen M."/>
            <person name="Zhang W."/>
            <person name="Lu W."/>
            <person name="Wang J."/>
            <person name="Yang M."/>
            <person name="Zhao P."/>
            <person name="Tang R."/>
            <person name="Li X."/>
            <person name="Hao Y."/>
            <person name="Zhou Z."/>
            <person name="Zhan Y."/>
            <person name="Yu H."/>
            <person name="Teng C."/>
            <person name="Yan Y."/>
            <person name="Ping S."/>
            <person name="Wang Y."/>
            <person name="Lin M."/>
        </authorList>
    </citation>
    <scope>NUCLEOTIDE SEQUENCE [LARGE SCALE GENOMIC DNA]</scope>
    <source>
        <strain evidence="8">DSM 21396 / JCM 16679 / CGMCC 1.7299 / I-0</strain>
        <plasmid evidence="7">P2</plasmid>
    </source>
</reference>
<dbReference type="PRINTS" id="PR00400">
    <property type="entry name" value="TETREPRESSOR"/>
</dbReference>
<protein>
    <submittedName>
        <fullName evidence="7">Transcriptional regulator, TetR family</fullName>
    </submittedName>
</protein>
<evidence type="ECO:0000313" key="7">
    <source>
        <dbReference type="EMBL" id="AFD27789.1"/>
    </source>
</evidence>
<evidence type="ECO:0000256" key="5">
    <source>
        <dbReference type="PROSITE-ProRule" id="PRU00335"/>
    </source>
</evidence>
<evidence type="ECO:0000259" key="6">
    <source>
        <dbReference type="PROSITE" id="PS50977"/>
    </source>
</evidence>
<dbReference type="OrthoDB" id="9814200at2"/>
<dbReference type="InterPro" id="IPR036271">
    <property type="entry name" value="Tet_transcr_reg_TetR-rel_C_sf"/>
</dbReference>
<dbReference type="InterPro" id="IPR004111">
    <property type="entry name" value="Repressor_TetR_C"/>
</dbReference>
<dbReference type="Pfam" id="PF02909">
    <property type="entry name" value="TetR_C_1"/>
    <property type="match status" value="1"/>
</dbReference>
<keyword evidence="2" id="KW-0805">Transcription regulation</keyword>
<proteinExistence type="predicted"/>
<dbReference type="RefSeq" id="WP_014686881.1">
    <property type="nucleotide sequence ID" value="NC_017791.1"/>
</dbReference>
<keyword evidence="3 5" id="KW-0238">DNA-binding</keyword>
<dbReference type="Gene3D" id="1.10.357.10">
    <property type="entry name" value="Tetracycline Repressor, domain 2"/>
    <property type="match status" value="1"/>
</dbReference>
<keyword evidence="8" id="KW-1185">Reference proteome</keyword>
<dbReference type="GO" id="GO:0046677">
    <property type="term" value="P:response to antibiotic"/>
    <property type="evidence" value="ECO:0007669"/>
    <property type="project" value="InterPro"/>
</dbReference>
<name>H8H2P2_DEIGI</name>
<dbReference type="InterPro" id="IPR003012">
    <property type="entry name" value="Tet_transcr_reg_TetR"/>
</dbReference>
<feature type="DNA-binding region" description="H-T-H motif" evidence="5">
    <location>
        <begin position="33"/>
        <end position="52"/>
    </location>
</feature>
<dbReference type="HOGENOM" id="CLU_069543_3_0_0"/>
<evidence type="ECO:0000256" key="3">
    <source>
        <dbReference type="ARBA" id="ARBA00023125"/>
    </source>
</evidence>
<dbReference type="GO" id="GO:0000976">
    <property type="term" value="F:transcription cis-regulatory region binding"/>
    <property type="evidence" value="ECO:0007669"/>
    <property type="project" value="TreeGrafter"/>
</dbReference>
<sequence length="219" mass="24061">MARPPADQPLLTPDRIIMVALRLIDRDGAAALSTRKLAAELGVSNKAVYHYYANKEDLLRAVYLSILDQLELPAGRDLPWPEQLRRFARSFRELARRHPSFLVDFLQPGCPALQELGALDVLYRLIREAGLPDPLMLHTGQLLLNFMIGYLRGEQSGEFNPEVYGASLDLAARHPGQFPTLEALPLPDSDTDALFSLAVNLLIGGLEATVAAARAQAPA</sequence>
<evidence type="ECO:0000256" key="2">
    <source>
        <dbReference type="ARBA" id="ARBA00023015"/>
    </source>
</evidence>
<dbReference type="Pfam" id="PF00440">
    <property type="entry name" value="TetR_N"/>
    <property type="match status" value="1"/>
</dbReference>
<evidence type="ECO:0000256" key="4">
    <source>
        <dbReference type="ARBA" id="ARBA00023163"/>
    </source>
</evidence>
<keyword evidence="1" id="KW-0678">Repressor</keyword>
<dbReference type="KEGG" id="dgo:DGo_PB0520"/>
<geneLocation type="plasmid" evidence="7 8">
    <name>P2</name>
</geneLocation>
<dbReference type="InterPro" id="IPR001647">
    <property type="entry name" value="HTH_TetR"/>
</dbReference>
<evidence type="ECO:0000313" key="8">
    <source>
        <dbReference type="Proteomes" id="UP000007575"/>
    </source>
</evidence>
<keyword evidence="7" id="KW-0614">Plasmid</keyword>
<dbReference type="PANTHER" id="PTHR30055">
    <property type="entry name" value="HTH-TYPE TRANSCRIPTIONAL REGULATOR RUTR"/>
    <property type="match status" value="1"/>
</dbReference>
<dbReference type="InterPro" id="IPR050109">
    <property type="entry name" value="HTH-type_TetR-like_transc_reg"/>
</dbReference>
<dbReference type="InterPro" id="IPR009057">
    <property type="entry name" value="Homeodomain-like_sf"/>
</dbReference>
<dbReference type="PANTHER" id="PTHR30055:SF234">
    <property type="entry name" value="HTH-TYPE TRANSCRIPTIONAL REGULATOR BETI"/>
    <property type="match status" value="1"/>
</dbReference>
<dbReference type="GO" id="GO:0045892">
    <property type="term" value="P:negative regulation of DNA-templated transcription"/>
    <property type="evidence" value="ECO:0007669"/>
    <property type="project" value="InterPro"/>
</dbReference>
<dbReference type="PRINTS" id="PR00455">
    <property type="entry name" value="HTHTETR"/>
</dbReference>
<gene>
    <name evidence="7" type="ordered locus">DGo_PB0520</name>
</gene>
<dbReference type="PATRIC" id="fig|745776.4.peg.3800"/>
<dbReference type="PROSITE" id="PS50977">
    <property type="entry name" value="HTH_TETR_2"/>
    <property type="match status" value="1"/>
</dbReference>
<keyword evidence="4" id="KW-0804">Transcription</keyword>
<dbReference type="Proteomes" id="UP000007575">
    <property type="component" value="Plasmid P2"/>
</dbReference>
<feature type="domain" description="HTH tetR-type" evidence="6">
    <location>
        <begin position="10"/>
        <end position="70"/>
    </location>
</feature>